<comment type="caution">
    <text evidence="4">The sequence shown here is derived from an EMBL/GenBank/DDBJ whole genome shotgun (WGS) entry which is preliminary data.</text>
</comment>
<feature type="compositionally biased region" description="Low complexity" evidence="2">
    <location>
        <begin position="18"/>
        <end position="27"/>
    </location>
</feature>
<name>A0ABR2VT91_9FUNG</name>
<reference evidence="4 5" key="1">
    <citation type="submission" date="2023-04" db="EMBL/GenBank/DDBJ databases">
        <title>Genome of Basidiobolus ranarum AG-B5.</title>
        <authorList>
            <person name="Stajich J.E."/>
            <person name="Carter-House D."/>
            <person name="Gryganskyi A."/>
        </authorList>
    </citation>
    <scope>NUCLEOTIDE SEQUENCE [LARGE SCALE GENOMIC DNA]</scope>
    <source>
        <strain evidence="4 5">AG-B5</strain>
    </source>
</reference>
<feature type="transmembrane region" description="Helical" evidence="3">
    <location>
        <begin position="364"/>
        <end position="384"/>
    </location>
</feature>
<feature type="region of interest" description="Disordered" evidence="2">
    <location>
        <begin position="566"/>
        <end position="593"/>
    </location>
</feature>
<gene>
    <name evidence="4" type="ORF">K7432_011815</name>
</gene>
<dbReference type="EMBL" id="JASJQH010007834">
    <property type="protein sequence ID" value="KAK9701199.1"/>
    <property type="molecule type" value="Genomic_DNA"/>
</dbReference>
<feature type="compositionally biased region" description="Basic and acidic residues" evidence="2">
    <location>
        <begin position="570"/>
        <end position="593"/>
    </location>
</feature>
<keyword evidence="5" id="KW-1185">Reference proteome</keyword>
<feature type="region of interest" description="Disordered" evidence="2">
    <location>
        <begin position="98"/>
        <end position="143"/>
    </location>
</feature>
<evidence type="ECO:0000313" key="4">
    <source>
        <dbReference type="EMBL" id="KAK9701199.1"/>
    </source>
</evidence>
<feature type="compositionally biased region" description="Low complexity" evidence="2">
    <location>
        <begin position="111"/>
        <end position="128"/>
    </location>
</feature>
<organism evidence="4 5">
    <name type="scientific">Basidiobolus ranarum</name>
    <dbReference type="NCBI Taxonomy" id="34480"/>
    <lineage>
        <taxon>Eukaryota</taxon>
        <taxon>Fungi</taxon>
        <taxon>Fungi incertae sedis</taxon>
        <taxon>Zoopagomycota</taxon>
        <taxon>Entomophthoromycotina</taxon>
        <taxon>Basidiobolomycetes</taxon>
        <taxon>Basidiobolales</taxon>
        <taxon>Basidiobolaceae</taxon>
        <taxon>Basidiobolus</taxon>
    </lineage>
</organism>
<keyword evidence="3" id="KW-1133">Transmembrane helix</keyword>
<keyword evidence="1" id="KW-0175">Coiled coil</keyword>
<dbReference type="Proteomes" id="UP001479436">
    <property type="component" value="Unassembled WGS sequence"/>
</dbReference>
<evidence type="ECO:0000256" key="3">
    <source>
        <dbReference type="SAM" id="Phobius"/>
    </source>
</evidence>
<evidence type="ECO:0000256" key="1">
    <source>
        <dbReference type="SAM" id="Coils"/>
    </source>
</evidence>
<feature type="compositionally biased region" description="Basic and acidic residues" evidence="2">
    <location>
        <begin position="1"/>
        <end position="11"/>
    </location>
</feature>
<keyword evidence="3" id="KW-0812">Transmembrane</keyword>
<proteinExistence type="predicted"/>
<evidence type="ECO:0000313" key="5">
    <source>
        <dbReference type="Proteomes" id="UP001479436"/>
    </source>
</evidence>
<keyword evidence="3" id="KW-0472">Membrane</keyword>
<accession>A0ABR2VT91</accession>
<protein>
    <submittedName>
        <fullName evidence="4">Uncharacterized protein</fullName>
    </submittedName>
</protein>
<feature type="region of interest" description="Disordered" evidence="2">
    <location>
        <begin position="1"/>
        <end position="35"/>
    </location>
</feature>
<feature type="non-terminal residue" evidence="4">
    <location>
        <position position="649"/>
    </location>
</feature>
<feature type="coiled-coil region" evidence="1">
    <location>
        <begin position="444"/>
        <end position="497"/>
    </location>
</feature>
<evidence type="ECO:0000256" key="2">
    <source>
        <dbReference type="SAM" id="MobiDB-lite"/>
    </source>
</evidence>
<dbReference type="Gene3D" id="1.20.120.20">
    <property type="entry name" value="Apolipoprotein"/>
    <property type="match status" value="1"/>
</dbReference>
<sequence>MNTSRFDRSEPSFEEGQSSRTTRSMSRTLRENAEKNEVNISTAFKLQNSNDSLRARFPGYTTQATTTTKTKTTITSKKYSREAFISRQTQVNRLKYKPMIDGSSSEDDTLESSFTSVSSSASTSNSLLPPGPRVQNTPLKTPGIGQRLVNSIVTNTPQWIRGSFSSARPTKLLYQNSPIKNRKVVDDESADETPNTLYMMAGRYHLESGDNAGINLARNSDDEVELGTDSSEESSNEVDSKHWQPGVVNFAQYRPAPKSKKNIPVVPNTDEELSEHDSKHYMDYMHLEQGPGFMNNISLFLSQLWEIVLKLCSWIQNILCLAFAVVKNAVTSFDWSYPLRLLLSGLSIGIGAVTRGARILHRKLGSFAPLFYLMLLLGLIWTGMGDQKRGEIYQQVGNTRDTIVHKAYDTRDIFVNKAYDTRDVFVHKAYDARDQLASRVHVAKEELFNRAHHAKNKFDVAKENIYNHAQDVQYKVANRANEAKNGLINKVKDTREEILSKAYDTRDRIVSKAQDTWQKGHEVMDRVKAKIPKPTEVTLKPSKENQSEEVPEKIIEEKEEIDEIVVPEIPHSDVANDKSDGDLPSDEDRDHDQSIPRINWSVFSLSSFHWPELSLPKLNLPTIQIPTFSVPHIPIPQLPELPSVGIHEL</sequence>